<dbReference type="NCBIfam" id="NF006506">
    <property type="entry name" value="PRK08942.1"/>
    <property type="match status" value="1"/>
</dbReference>
<comment type="cofactor">
    <cofactor evidence="12">
        <name>Mg(2+)</name>
        <dbReference type="ChEBI" id="CHEBI:18420"/>
    </cofactor>
</comment>
<evidence type="ECO:0000313" key="13">
    <source>
        <dbReference type="EMBL" id="GGA91188.1"/>
    </source>
</evidence>
<dbReference type="EC" id="3.1.3.-" evidence="9"/>
<keyword evidence="5 12" id="KW-0862">Zinc</keyword>
<dbReference type="PANTHER" id="PTHR42891">
    <property type="entry name" value="D-GLYCERO-BETA-D-MANNO-HEPTOSE-1,7-BISPHOSPHATE 7-PHOSPHATASE"/>
    <property type="match status" value="1"/>
</dbReference>
<proteinExistence type="inferred from homology"/>
<dbReference type="GO" id="GO:0005975">
    <property type="term" value="P:carbohydrate metabolic process"/>
    <property type="evidence" value="ECO:0007669"/>
    <property type="project" value="InterPro"/>
</dbReference>
<evidence type="ECO:0000256" key="2">
    <source>
        <dbReference type="ARBA" id="ARBA00022490"/>
    </source>
</evidence>
<dbReference type="NCBIfam" id="TIGR01662">
    <property type="entry name" value="HAD-SF-IIIA"/>
    <property type="match status" value="1"/>
</dbReference>
<feature type="active site" description="Proton donor" evidence="10">
    <location>
        <position position="13"/>
    </location>
</feature>
<evidence type="ECO:0000313" key="14">
    <source>
        <dbReference type="Proteomes" id="UP000619743"/>
    </source>
</evidence>
<dbReference type="InterPro" id="IPR006549">
    <property type="entry name" value="HAD-SF_hydro_IIIA"/>
</dbReference>
<feature type="active site" description="Nucleophile" evidence="10">
    <location>
        <position position="11"/>
    </location>
</feature>
<evidence type="ECO:0000256" key="5">
    <source>
        <dbReference type="ARBA" id="ARBA00022833"/>
    </source>
</evidence>
<evidence type="ECO:0000256" key="7">
    <source>
        <dbReference type="ARBA" id="ARBA00031828"/>
    </source>
</evidence>
<keyword evidence="2 9" id="KW-0963">Cytoplasm</keyword>
<dbReference type="NCBIfam" id="TIGR00213">
    <property type="entry name" value="GmhB_yaeD"/>
    <property type="match status" value="1"/>
</dbReference>
<dbReference type="AlphaFoldDB" id="A0A8J2XQ87"/>
<feature type="site" description="Stabilizes the phosphoryl group" evidence="11">
    <location>
        <position position="111"/>
    </location>
</feature>
<evidence type="ECO:0000256" key="3">
    <source>
        <dbReference type="ARBA" id="ARBA00022723"/>
    </source>
</evidence>
<dbReference type="PANTHER" id="PTHR42891:SF1">
    <property type="entry name" value="D-GLYCERO-BETA-D-MANNO-HEPTOSE-1,7-BISPHOSPHATE 7-PHOSPHATASE"/>
    <property type="match status" value="1"/>
</dbReference>
<evidence type="ECO:0000256" key="8">
    <source>
        <dbReference type="ARBA" id="ARBA00061616"/>
    </source>
</evidence>
<evidence type="ECO:0000256" key="6">
    <source>
        <dbReference type="ARBA" id="ARBA00023277"/>
    </source>
</evidence>
<feature type="site" description="Stabilizes the phosphoryl group" evidence="11">
    <location>
        <position position="53"/>
    </location>
</feature>
<feature type="binding site" evidence="12">
    <location>
        <position position="92"/>
    </location>
    <ligand>
        <name>Zn(2+)</name>
        <dbReference type="ChEBI" id="CHEBI:29105"/>
    </ligand>
</feature>
<dbReference type="OrthoDB" id="9781367at2"/>
<dbReference type="InterPro" id="IPR006543">
    <property type="entry name" value="Histidinol-phos"/>
</dbReference>
<accession>A0A8J2XQ87</accession>
<protein>
    <recommendedName>
        <fullName evidence="7 9">D,D-heptose 1,7-bisphosphate phosphatase</fullName>
        <ecNumber evidence="9">3.1.3.-</ecNumber>
    </recommendedName>
</protein>
<comment type="similarity">
    <text evidence="8 9">Belongs to the gmhB family.</text>
</comment>
<dbReference type="Gene3D" id="3.40.50.1000">
    <property type="entry name" value="HAD superfamily/HAD-like"/>
    <property type="match status" value="1"/>
</dbReference>
<evidence type="ECO:0000256" key="4">
    <source>
        <dbReference type="ARBA" id="ARBA00022801"/>
    </source>
</evidence>
<dbReference type="SUPFAM" id="SSF56784">
    <property type="entry name" value="HAD-like"/>
    <property type="match status" value="1"/>
</dbReference>
<dbReference type="GO" id="GO:0005737">
    <property type="term" value="C:cytoplasm"/>
    <property type="evidence" value="ECO:0007669"/>
    <property type="project" value="UniProtKB-SubCell"/>
</dbReference>
<keyword evidence="12" id="KW-0460">Magnesium</keyword>
<dbReference type="GO" id="GO:0046872">
    <property type="term" value="F:metal ion binding"/>
    <property type="evidence" value="ECO:0007669"/>
    <property type="project" value="UniProtKB-KW"/>
</dbReference>
<dbReference type="Pfam" id="PF13242">
    <property type="entry name" value="Hydrolase_like"/>
    <property type="match status" value="1"/>
</dbReference>
<evidence type="ECO:0000256" key="10">
    <source>
        <dbReference type="PIRSR" id="PIRSR004682-1"/>
    </source>
</evidence>
<feature type="binding site" evidence="12">
    <location>
        <position position="94"/>
    </location>
    <ligand>
        <name>Zn(2+)</name>
        <dbReference type="ChEBI" id="CHEBI:29105"/>
    </ligand>
</feature>
<dbReference type="InterPro" id="IPR036412">
    <property type="entry name" value="HAD-like_sf"/>
</dbReference>
<dbReference type="Proteomes" id="UP000619743">
    <property type="component" value="Unassembled WGS sequence"/>
</dbReference>
<keyword evidence="4 9" id="KW-0378">Hydrolase</keyword>
<gene>
    <name evidence="13" type="ORF">GCM10011369_36610</name>
</gene>
<sequence length="190" mass="21026">MSSLKPAVFLDRDGVINRDTGYTHKLDELEILAGVADGCRQLIAAGLELVIVTNQSGIARGLYNEQDYQRFSDELLNQLSSQKVHFLAVYFCPHHKEGEMLPYRQVCDCRKPGPGMLFRAANEHPIDLSRSYIVGDRASDLEAGQNAGLKANVLIETGKAITPEGQNKADYVAANFITATEWILTDFNSH</sequence>
<name>A0A8J2XQ87_9GAMM</name>
<organism evidence="13 14">
    <name type="scientific">Neiella marina</name>
    <dbReference type="NCBI Taxonomy" id="508461"/>
    <lineage>
        <taxon>Bacteria</taxon>
        <taxon>Pseudomonadati</taxon>
        <taxon>Pseudomonadota</taxon>
        <taxon>Gammaproteobacteria</taxon>
        <taxon>Alteromonadales</taxon>
        <taxon>Echinimonadaceae</taxon>
        <taxon>Neiella</taxon>
    </lineage>
</organism>
<dbReference type="InterPro" id="IPR004446">
    <property type="entry name" value="Heptose_bisP_phosphatase"/>
</dbReference>
<evidence type="ECO:0000256" key="9">
    <source>
        <dbReference type="PIRNR" id="PIRNR004682"/>
    </source>
</evidence>
<comment type="caution">
    <text evidence="13">The sequence shown here is derived from an EMBL/GenBank/DDBJ whole genome shotgun (WGS) entry which is preliminary data.</text>
</comment>
<keyword evidence="3 12" id="KW-0479">Metal-binding</keyword>
<dbReference type="NCBIfam" id="TIGR01656">
    <property type="entry name" value="Histidinol-ppas"/>
    <property type="match status" value="1"/>
</dbReference>
<feature type="binding site" evidence="12">
    <location>
        <position position="136"/>
    </location>
    <ligand>
        <name>Mg(2+)</name>
        <dbReference type="ChEBI" id="CHEBI:18420"/>
    </ligand>
</feature>
<keyword evidence="6 9" id="KW-0119">Carbohydrate metabolism</keyword>
<evidence type="ECO:0000256" key="12">
    <source>
        <dbReference type="PIRSR" id="PIRSR004682-4"/>
    </source>
</evidence>
<dbReference type="InterPro" id="IPR023214">
    <property type="entry name" value="HAD_sf"/>
</dbReference>
<dbReference type="RefSeq" id="WP_087507712.1">
    <property type="nucleotide sequence ID" value="NZ_BMDX01000040.1"/>
</dbReference>
<feature type="binding site" evidence="12">
    <location>
        <position position="107"/>
    </location>
    <ligand>
        <name>Zn(2+)</name>
        <dbReference type="ChEBI" id="CHEBI:29105"/>
    </ligand>
</feature>
<feature type="site" description="Contributes to substrate recognition" evidence="11">
    <location>
        <position position="110"/>
    </location>
</feature>
<comment type="cofactor">
    <cofactor evidence="12">
        <name>Zn(2+)</name>
        <dbReference type="ChEBI" id="CHEBI:29105"/>
    </cofactor>
</comment>
<feature type="binding site" evidence="12">
    <location>
        <position position="109"/>
    </location>
    <ligand>
        <name>Zn(2+)</name>
        <dbReference type="ChEBI" id="CHEBI:29105"/>
    </ligand>
</feature>
<feature type="binding site" evidence="12">
    <location>
        <position position="13"/>
    </location>
    <ligand>
        <name>Mg(2+)</name>
        <dbReference type="ChEBI" id="CHEBI:18420"/>
    </ligand>
</feature>
<dbReference type="EMBL" id="BMDX01000040">
    <property type="protein sequence ID" value="GGA91188.1"/>
    <property type="molecule type" value="Genomic_DNA"/>
</dbReference>
<dbReference type="GO" id="GO:0016791">
    <property type="term" value="F:phosphatase activity"/>
    <property type="evidence" value="ECO:0007669"/>
    <property type="project" value="InterPro"/>
</dbReference>
<feature type="binding site" evidence="12">
    <location>
        <position position="11"/>
    </location>
    <ligand>
        <name>Mg(2+)</name>
        <dbReference type="ChEBI" id="CHEBI:18420"/>
    </ligand>
</feature>
<comment type="subcellular location">
    <subcellularLocation>
        <location evidence="1 9">Cytoplasm</location>
    </subcellularLocation>
</comment>
<evidence type="ECO:0000256" key="11">
    <source>
        <dbReference type="PIRSR" id="PIRSR004682-3"/>
    </source>
</evidence>
<reference evidence="14" key="1">
    <citation type="journal article" date="2019" name="Int. J. Syst. Evol. Microbiol.">
        <title>The Global Catalogue of Microorganisms (GCM) 10K type strain sequencing project: providing services to taxonomists for standard genome sequencing and annotation.</title>
        <authorList>
            <consortium name="The Broad Institute Genomics Platform"/>
            <consortium name="The Broad Institute Genome Sequencing Center for Infectious Disease"/>
            <person name="Wu L."/>
            <person name="Ma J."/>
        </authorList>
    </citation>
    <scope>NUCLEOTIDE SEQUENCE [LARGE SCALE GENOMIC DNA]</scope>
    <source>
        <strain evidence="14">CGMCC 1.10130</strain>
    </source>
</reference>
<dbReference type="PIRSF" id="PIRSF004682">
    <property type="entry name" value="GmhB"/>
    <property type="match status" value="1"/>
</dbReference>
<keyword evidence="14" id="KW-1185">Reference proteome</keyword>
<evidence type="ECO:0000256" key="1">
    <source>
        <dbReference type="ARBA" id="ARBA00004496"/>
    </source>
</evidence>
<dbReference type="CDD" id="cd07503">
    <property type="entry name" value="HAD_HisB-N"/>
    <property type="match status" value="1"/>
</dbReference>
<dbReference type="FunFam" id="3.40.50.1000:FF:000037">
    <property type="entry name" value="D,D-heptose 1,7-bisphosphate phosphatase"/>
    <property type="match status" value="1"/>
</dbReference>